<reference evidence="2 3" key="1">
    <citation type="submission" date="2021-01" db="EMBL/GenBank/DDBJ databases">
        <title>Genomic Encyclopedia of Type Strains, Phase IV (KMG-IV): sequencing the most valuable type-strain genomes for metagenomic binning, comparative biology and taxonomic classification.</title>
        <authorList>
            <person name="Goeker M."/>
        </authorList>
    </citation>
    <scope>NUCLEOTIDE SEQUENCE [LARGE SCALE GENOMIC DNA]</scope>
    <source>
        <strain evidence="2 3">DSM 25890</strain>
    </source>
</reference>
<protein>
    <recommendedName>
        <fullName evidence="4">DUF4153 domain-containing protein</fullName>
    </recommendedName>
</protein>
<feature type="transmembrane region" description="Helical" evidence="1">
    <location>
        <begin position="224"/>
        <end position="249"/>
    </location>
</feature>
<feature type="transmembrane region" description="Helical" evidence="1">
    <location>
        <begin position="184"/>
        <end position="203"/>
    </location>
</feature>
<name>A0ABS2NLN8_9FIRM</name>
<gene>
    <name evidence="2" type="ORF">JOC73_000314</name>
</gene>
<proteinExistence type="predicted"/>
<feature type="transmembrane region" description="Helical" evidence="1">
    <location>
        <begin position="322"/>
        <end position="340"/>
    </location>
</feature>
<evidence type="ECO:0000256" key="1">
    <source>
        <dbReference type="SAM" id="Phobius"/>
    </source>
</evidence>
<accession>A0ABS2NLN8</accession>
<feature type="transmembrane region" description="Helical" evidence="1">
    <location>
        <begin position="347"/>
        <end position="370"/>
    </location>
</feature>
<evidence type="ECO:0000313" key="2">
    <source>
        <dbReference type="EMBL" id="MBM7613806.1"/>
    </source>
</evidence>
<feature type="transmembrane region" description="Helical" evidence="1">
    <location>
        <begin position="147"/>
        <end position="172"/>
    </location>
</feature>
<feature type="transmembrane region" description="Helical" evidence="1">
    <location>
        <begin position="54"/>
        <end position="75"/>
    </location>
</feature>
<dbReference type="Pfam" id="PF13687">
    <property type="entry name" value="DUF4153"/>
    <property type="match status" value="1"/>
</dbReference>
<dbReference type="RefSeq" id="WP_204400071.1">
    <property type="nucleotide sequence ID" value="NZ_JAFBEE010000001.1"/>
</dbReference>
<comment type="caution">
    <text evidence="2">The sequence shown here is derived from an EMBL/GenBank/DDBJ whole genome shotgun (WGS) entry which is preliminary data.</text>
</comment>
<dbReference type="InterPro" id="IPR025291">
    <property type="entry name" value="DUF4153"/>
</dbReference>
<keyword evidence="1" id="KW-0472">Membrane</keyword>
<feature type="transmembrane region" description="Helical" evidence="1">
    <location>
        <begin position="117"/>
        <end position="135"/>
    </location>
</feature>
<keyword evidence="3" id="KW-1185">Reference proteome</keyword>
<evidence type="ECO:0000313" key="3">
    <source>
        <dbReference type="Proteomes" id="UP001314796"/>
    </source>
</evidence>
<evidence type="ECO:0008006" key="4">
    <source>
        <dbReference type="Google" id="ProtNLM"/>
    </source>
</evidence>
<feature type="transmembrane region" description="Helical" evidence="1">
    <location>
        <begin position="87"/>
        <end position="105"/>
    </location>
</feature>
<organism evidence="2 3">
    <name type="scientific">Alkaliphilus hydrothermalis</name>
    <dbReference type="NCBI Taxonomy" id="1482730"/>
    <lineage>
        <taxon>Bacteria</taxon>
        <taxon>Bacillati</taxon>
        <taxon>Bacillota</taxon>
        <taxon>Clostridia</taxon>
        <taxon>Peptostreptococcales</taxon>
        <taxon>Natronincolaceae</taxon>
        <taxon>Alkaliphilus</taxon>
    </lineage>
</organism>
<feature type="transmembrane region" description="Helical" evidence="1">
    <location>
        <begin position="23"/>
        <end position="42"/>
    </location>
</feature>
<feature type="transmembrane region" description="Helical" evidence="1">
    <location>
        <begin position="261"/>
        <end position="280"/>
    </location>
</feature>
<keyword evidence="1" id="KW-0812">Transmembrane</keyword>
<dbReference type="Proteomes" id="UP001314796">
    <property type="component" value="Unassembled WGS sequence"/>
</dbReference>
<dbReference type="EMBL" id="JAFBEE010000001">
    <property type="protein sequence ID" value="MBM7613806.1"/>
    <property type="molecule type" value="Genomic_DNA"/>
</dbReference>
<keyword evidence="1" id="KW-1133">Transmembrane helix</keyword>
<sequence>MVRKVINLVKIIIQKLLTSFKRFPLPLLMAVATVIHLMWLNHLDYGGRLNRDSITRVAMALALGVPVFLCVKMYLERSVHRTKKTIGIIYTVASLFLGINYFLFLRNELDMVNITRYFGLTLAFYIAFTYIPYLDRKANYDLYVIKLITRFFIVFIYSVVLFFGLIAIIFTVDQLFSVGLSGEIYFDIWLMVAGIFAPAFFLGEIPAYGENMNTKDYPKVFKVLVLYIIMPLLSVYTVILYSYFVKILITRQWPQGLITNLVLWYSVISTIIIFLTQPLTEENQWAKVFKQALSKAIIPLLAMMFVALFIRINEYGITESRYFVLVVGLWVTGSMLYFAIRKNQRNILLAISISLVALLSVVGPVSSYSISKYSQNMRLKSILVDNSMLQQDGIIPEKNAPQEVISEVSEIVHYFKEYHSLKDLNYVPDDFDLETMEQVFGFQFNRHQDGRYNYPQYHHYDLGDSSNLYIIKEFDYFIPLEYYSHRNKGLNFDQDNLSIEYKESKNEISISYKGEVIYTKNIEDLAVNIHQTNSNKKPSTAEELSFNDENHKVKVFFGFKRFMLVENKKTAEFGMESFDMYFFVKIKQ</sequence>
<feature type="transmembrane region" description="Helical" evidence="1">
    <location>
        <begin position="292"/>
        <end position="310"/>
    </location>
</feature>